<evidence type="ECO:0000256" key="6">
    <source>
        <dbReference type="SAM" id="MobiDB-lite"/>
    </source>
</evidence>
<dbReference type="Pfam" id="PF12013">
    <property type="entry name" value="OrsD"/>
    <property type="match status" value="1"/>
</dbReference>
<comment type="caution">
    <text evidence="9">The sequence shown here is derived from an EMBL/GenBank/DDBJ whole genome shotgun (WGS) entry which is preliminary data.</text>
</comment>
<accession>A0A8H5ED00</accession>
<feature type="region of interest" description="Disordered" evidence="6">
    <location>
        <begin position="335"/>
        <end position="378"/>
    </location>
</feature>
<organism evidence="9 10">
    <name type="scientific">Fusarium anthophilum</name>
    <dbReference type="NCBI Taxonomy" id="48485"/>
    <lineage>
        <taxon>Eukaryota</taxon>
        <taxon>Fungi</taxon>
        <taxon>Dikarya</taxon>
        <taxon>Ascomycota</taxon>
        <taxon>Pezizomycotina</taxon>
        <taxon>Sordariomycetes</taxon>
        <taxon>Hypocreomycetidae</taxon>
        <taxon>Hypocreales</taxon>
        <taxon>Nectriaceae</taxon>
        <taxon>Fusarium</taxon>
        <taxon>Fusarium fujikuroi species complex</taxon>
    </lineage>
</organism>
<dbReference type="GO" id="GO:0000724">
    <property type="term" value="P:double-strand break repair via homologous recombination"/>
    <property type="evidence" value="ECO:0007669"/>
    <property type="project" value="TreeGrafter"/>
</dbReference>
<reference evidence="9 10" key="1">
    <citation type="journal article" date="2020" name="BMC Genomics">
        <title>Correction to: Identification and distribution of gene clusters required for synthesis of sphingolipid metabolism inhibitors in diverse species of the filamentous fungus Fusarium.</title>
        <authorList>
            <person name="Kim H.S."/>
            <person name="Lohmar J.M."/>
            <person name="Busman M."/>
            <person name="Brown D.W."/>
            <person name="Naumann T.A."/>
            <person name="Divon H.H."/>
            <person name="Lysoe E."/>
            <person name="Uhlig S."/>
            <person name="Proctor R.H."/>
        </authorList>
    </citation>
    <scope>NUCLEOTIDE SEQUENCE [LARGE SCALE GENOMIC DNA]</scope>
    <source>
        <strain evidence="9 10">NRRL 25214</strain>
    </source>
</reference>
<dbReference type="SMART" id="SM00487">
    <property type="entry name" value="DEXDc"/>
    <property type="match status" value="1"/>
</dbReference>
<dbReference type="GO" id="GO:0005694">
    <property type="term" value="C:chromosome"/>
    <property type="evidence" value="ECO:0007669"/>
    <property type="project" value="TreeGrafter"/>
</dbReference>
<evidence type="ECO:0000256" key="1">
    <source>
        <dbReference type="ARBA" id="ARBA00005446"/>
    </source>
</evidence>
<dbReference type="EMBL" id="JABEVY010000007">
    <property type="protein sequence ID" value="KAF5255157.1"/>
    <property type="molecule type" value="Genomic_DNA"/>
</dbReference>
<comment type="catalytic activity">
    <reaction evidence="4">
        <text>Couples ATP hydrolysis with the unwinding of duplex DNA by translocating in the 3'-5' direction.</text>
        <dbReference type="EC" id="5.6.2.4"/>
    </reaction>
</comment>
<feature type="domain" description="Helicase ATP-binding" evidence="7">
    <location>
        <begin position="936"/>
        <end position="1100"/>
    </location>
</feature>
<comment type="similarity">
    <text evidence="1">Belongs to the helicase family. RecQ subfamily.</text>
</comment>
<dbReference type="InterPro" id="IPR001650">
    <property type="entry name" value="Helicase_C-like"/>
</dbReference>
<evidence type="ECO:0000256" key="5">
    <source>
        <dbReference type="ARBA" id="ARBA00034808"/>
    </source>
</evidence>
<dbReference type="Pfam" id="PF00270">
    <property type="entry name" value="DEAD"/>
    <property type="match status" value="1"/>
</dbReference>
<evidence type="ECO:0000256" key="2">
    <source>
        <dbReference type="ARBA" id="ARBA00022741"/>
    </source>
</evidence>
<proteinExistence type="inferred from homology"/>
<evidence type="ECO:0000256" key="4">
    <source>
        <dbReference type="ARBA" id="ARBA00034617"/>
    </source>
</evidence>
<feature type="compositionally biased region" description="Acidic residues" evidence="6">
    <location>
        <begin position="353"/>
        <end position="373"/>
    </location>
</feature>
<keyword evidence="2" id="KW-0547">Nucleotide-binding</keyword>
<dbReference type="PANTHER" id="PTHR13710">
    <property type="entry name" value="DNA HELICASE RECQ FAMILY MEMBER"/>
    <property type="match status" value="1"/>
</dbReference>
<feature type="compositionally biased region" description="Acidic residues" evidence="6">
    <location>
        <begin position="1312"/>
        <end position="1323"/>
    </location>
</feature>
<dbReference type="PROSITE" id="PS51192">
    <property type="entry name" value="HELICASE_ATP_BIND_1"/>
    <property type="match status" value="1"/>
</dbReference>
<feature type="domain" description="Helicase C-terminal" evidence="8">
    <location>
        <begin position="1135"/>
        <end position="1280"/>
    </location>
</feature>
<evidence type="ECO:0000259" key="8">
    <source>
        <dbReference type="PROSITE" id="PS51194"/>
    </source>
</evidence>
<evidence type="ECO:0000313" key="10">
    <source>
        <dbReference type="Proteomes" id="UP000573603"/>
    </source>
</evidence>
<dbReference type="SUPFAM" id="SSF52540">
    <property type="entry name" value="P-loop containing nucleoside triphosphate hydrolases"/>
    <property type="match status" value="1"/>
</dbReference>
<protein>
    <recommendedName>
        <fullName evidence="5">DNA 3'-5' helicase</fullName>
        <ecNumber evidence="5">5.6.2.4</ecNumber>
    </recommendedName>
</protein>
<dbReference type="PROSITE" id="PS51194">
    <property type="entry name" value="HELICASE_CTER"/>
    <property type="match status" value="1"/>
</dbReference>
<name>A0A8H5ED00_9HYPO</name>
<sequence length="1514" mass="172633">MDEYIKVDDEHRMLICQKCKTALRPDTFAKHFRQIHKLTGSILRDIIDHHIGRDVVDPVYSELPRDGSAVIRWLPVSRGYSCIKCRFLTVAPDNIVRHWREAEHGTAETRWEDVMLQTWMGGRYVRYWIVRDDSDTSITPDSADVIRRSAMEEIIASSEARLKEEDAMRLRKGDLEEDIDRDSSWVKRLRWVRHFGSRDLLSIHDAATWVRARAVTGNGAERGEQAIREQLLLGRLGQSFDREVDRCCWRLDSVPTETLQWLASITATSPSSVPFGKKGKEASMTKYRSVGHRYLSFCWRSYRIGREEAFQRWAVQFTDEQWSLLHDIDEELEGDAFPSSRDSGFCSGRNVDTDDEEEDGDDEVGECEEELDDGGISSPVHNALDRAIFRFIVSSIKTEVGGNLYTNPLLCFCAALGIRQRPLGYTEPHLYTGMLAGILWWARLFFLEDAFEDQPQDQDEVGVKAVLSFKEQHAAWMCVGSHTVISTIIGWMAYGKGHRQKMGGQPSIRWSDDEEALFHMGEEVNIEKFTRTLRGQVTEAQKMLDRLFGGSWQKVNGMIDMGRITDSMVRLGAGQSFASNPKNSWLEPGSAKVTWLMGTSIWDAARNRWKRQKVRIWLRDLRLFREILYILTHTWGGLPGRGPEVATLRHCDSWQLIRNVFALDGQIMLVTDRDKMKAIRDNGRKVARFLPDPIGRMIVAYISWLIPAERVLRRVCQLTEPRDNQLEYMWRDGGSQVWDTERLSRKLARVMQAGTGVRIGVGRYRAITVEIGRRIRGLVMRQLDSQMEDEDEDDNIEVDPITGEPVDCGGSWNIVWDLQSTHGTRIARQHYAVHIGFPGKLQPEMIATFREISKLWHQFLEGSSAGEKDKEKRSKKNALKRKQDSQATGQQSRKRRKTAQEVAQRMEDDMTEGLRVLLGPKATWRSEKQAESMRAIMSLKTDQTAINVLPTGAGKSILFMLPAVMQLTGTSIVVVPYVALMDDLVTRATAMGVDCIQYRTSMSAGREVVPRAARLVVVSADIVSSDQFFGYADGLLCAGLLKRIFIDECHTVIMDISYRAKLGELIGLRRFGCPIVLLTATLPVVLEDWFRGEMLAKSAIVVRDRTVKLNCQYQVQQVKPEKGALEERTVEVIGQLDREMTGRQKGVIYCRSKKQCEAIAEEIGCGFHHSGMSEKDRVEARSAWVDGRASRWIAATTGLGTGIDIEGIVAVVHMEKPYGLVDFVQQTGRGGRRAGEVVTSIVVHDGRPERQDPHRSFVDSINQAQMEAFISTPGCRRAVISAFMDGIAGETCNDMDGASLCDQCELIRKQEEEEDNTGSETEYETGGCKESEKDDDVGRARGTIWNRFGMEEGMRVRTLFRWLDEVAEECPVCHVRRYQKGLEVPDKQRHQQAGQWCERVVEEGYDVIRKKLRFKELSCCFTCKLPLDWCEETRKEDGSCAYKDKLLPVVLMGLRSWRVRDVAKRQFGISIEDKEEFYRWLGVERRFHGMKGINAHALWEAIIWEAYKGGKYWF</sequence>
<dbReference type="InterPro" id="IPR022698">
    <property type="entry name" value="OrsD"/>
</dbReference>
<feature type="region of interest" description="Disordered" evidence="6">
    <location>
        <begin position="863"/>
        <end position="907"/>
    </location>
</feature>
<keyword evidence="3" id="KW-0067">ATP-binding</keyword>
<dbReference type="InterPro" id="IPR014001">
    <property type="entry name" value="Helicase_ATP-bd"/>
</dbReference>
<dbReference type="Gene3D" id="3.40.50.300">
    <property type="entry name" value="P-loop containing nucleotide triphosphate hydrolases"/>
    <property type="match status" value="2"/>
</dbReference>
<dbReference type="GO" id="GO:0043138">
    <property type="term" value="F:3'-5' DNA helicase activity"/>
    <property type="evidence" value="ECO:0007669"/>
    <property type="project" value="UniProtKB-EC"/>
</dbReference>
<dbReference type="InterPro" id="IPR027417">
    <property type="entry name" value="P-loop_NTPase"/>
</dbReference>
<dbReference type="SMART" id="SM00490">
    <property type="entry name" value="HELICc"/>
    <property type="match status" value="1"/>
</dbReference>
<evidence type="ECO:0000259" key="7">
    <source>
        <dbReference type="PROSITE" id="PS51192"/>
    </source>
</evidence>
<dbReference type="PANTHER" id="PTHR13710:SF154">
    <property type="entry name" value="RECQ HELICASE, PUTATIVE (AFU_ORTHOLOGUE AFUA_6G14720)-RELATED"/>
    <property type="match status" value="1"/>
</dbReference>
<keyword evidence="10" id="KW-1185">Reference proteome</keyword>
<gene>
    <name evidence="9" type="ORF">FANTH_153</name>
</gene>
<dbReference type="GO" id="GO:0005737">
    <property type="term" value="C:cytoplasm"/>
    <property type="evidence" value="ECO:0007669"/>
    <property type="project" value="TreeGrafter"/>
</dbReference>
<dbReference type="Proteomes" id="UP000573603">
    <property type="component" value="Unassembled WGS sequence"/>
</dbReference>
<evidence type="ECO:0000256" key="3">
    <source>
        <dbReference type="ARBA" id="ARBA00022840"/>
    </source>
</evidence>
<dbReference type="GO" id="GO:0003676">
    <property type="term" value="F:nucleic acid binding"/>
    <property type="evidence" value="ECO:0007669"/>
    <property type="project" value="InterPro"/>
</dbReference>
<dbReference type="InterPro" id="IPR011545">
    <property type="entry name" value="DEAD/DEAH_box_helicase_dom"/>
</dbReference>
<dbReference type="GO" id="GO:0005524">
    <property type="term" value="F:ATP binding"/>
    <property type="evidence" value="ECO:0007669"/>
    <property type="project" value="UniProtKB-KW"/>
</dbReference>
<evidence type="ECO:0000313" key="9">
    <source>
        <dbReference type="EMBL" id="KAF5255157.1"/>
    </source>
</evidence>
<dbReference type="Pfam" id="PF00271">
    <property type="entry name" value="Helicase_C"/>
    <property type="match status" value="1"/>
</dbReference>
<dbReference type="EC" id="5.6.2.4" evidence="5"/>
<feature type="region of interest" description="Disordered" evidence="6">
    <location>
        <begin position="1311"/>
        <end position="1335"/>
    </location>
</feature>
<dbReference type="GO" id="GO:0009378">
    <property type="term" value="F:four-way junction helicase activity"/>
    <property type="evidence" value="ECO:0007669"/>
    <property type="project" value="TreeGrafter"/>
</dbReference>